<proteinExistence type="predicted"/>
<dbReference type="EMBL" id="CP072455">
    <property type="protein sequence ID" value="QTL39854.1"/>
    <property type="molecule type" value="Genomic_DNA"/>
</dbReference>
<protein>
    <submittedName>
        <fullName evidence="1">Uncharacterized protein</fullName>
    </submittedName>
</protein>
<dbReference type="RefSeq" id="WP_209027529.1">
    <property type="nucleotide sequence ID" value="NZ_CP072455.1"/>
</dbReference>
<name>A0ABX7VGH3_XENBU</name>
<reference evidence="1 2" key="1">
    <citation type="submission" date="2021-03" db="EMBL/GenBank/DDBJ databases">
        <title>Complete Genome Sequence Data of Xenorhabdus budapestensis strain C72, a Candidate Biological Control Agent, from China.</title>
        <authorList>
            <person name="LI B."/>
            <person name="WANG S."/>
            <person name="QIU D."/>
        </authorList>
    </citation>
    <scope>NUCLEOTIDE SEQUENCE [LARGE SCALE GENOMIC DNA]</scope>
    <source>
        <strain evidence="1 2">C-7-2</strain>
    </source>
</reference>
<gene>
    <name evidence="1" type="ORF">HGO23_19295</name>
</gene>
<dbReference type="Proteomes" id="UP000665047">
    <property type="component" value="Chromosome"/>
</dbReference>
<keyword evidence="2" id="KW-1185">Reference proteome</keyword>
<sequence>MADILTEFYLSGKGQISANLHKVSNAEIAEEIHNCFVGMRSAIMRSFTQAIGEDLR</sequence>
<evidence type="ECO:0000313" key="2">
    <source>
        <dbReference type="Proteomes" id="UP000665047"/>
    </source>
</evidence>
<evidence type="ECO:0000313" key="1">
    <source>
        <dbReference type="EMBL" id="QTL39854.1"/>
    </source>
</evidence>
<accession>A0ABX7VGH3</accession>
<organism evidence="1 2">
    <name type="scientific">Xenorhabdus budapestensis</name>
    <dbReference type="NCBI Taxonomy" id="290110"/>
    <lineage>
        <taxon>Bacteria</taxon>
        <taxon>Pseudomonadati</taxon>
        <taxon>Pseudomonadota</taxon>
        <taxon>Gammaproteobacteria</taxon>
        <taxon>Enterobacterales</taxon>
        <taxon>Morganellaceae</taxon>
        <taxon>Xenorhabdus</taxon>
    </lineage>
</organism>